<comment type="caution">
    <text evidence="1">The sequence shown here is derived from an EMBL/GenBank/DDBJ whole genome shotgun (WGS) entry which is preliminary data.</text>
</comment>
<name>A0A0F9W399_9ZZZZ</name>
<dbReference type="InterPro" id="IPR036249">
    <property type="entry name" value="Thioredoxin-like_sf"/>
</dbReference>
<dbReference type="SUPFAM" id="SSF52833">
    <property type="entry name" value="Thioredoxin-like"/>
    <property type="match status" value="1"/>
</dbReference>
<evidence type="ECO:0000313" key="1">
    <source>
        <dbReference type="EMBL" id="KKO10795.1"/>
    </source>
</evidence>
<accession>A0A0F9W399</accession>
<reference evidence="1" key="1">
    <citation type="journal article" date="2015" name="Nature">
        <title>Complex archaea that bridge the gap between prokaryotes and eukaryotes.</title>
        <authorList>
            <person name="Spang A."/>
            <person name="Saw J.H."/>
            <person name="Jorgensen S.L."/>
            <person name="Zaremba-Niedzwiedzka K."/>
            <person name="Martijn J."/>
            <person name="Lind A.E."/>
            <person name="van Eijk R."/>
            <person name="Schleper C."/>
            <person name="Guy L."/>
            <person name="Ettema T.J."/>
        </authorList>
    </citation>
    <scope>NUCLEOTIDE SEQUENCE</scope>
</reference>
<organism evidence="1">
    <name type="scientific">marine sediment metagenome</name>
    <dbReference type="NCBI Taxonomy" id="412755"/>
    <lineage>
        <taxon>unclassified sequences</taxon>
        <taxon>metagenomes</taxon>
        <taxon>ecological metagenomes</taxon>
    </lineage>
</organism>
<dbReference type="EMBL" id="LAZR01000004">
    <property type="protein sequence ID" value="KKO10795.1"/>
    <property type="molecule type" value="Genomic_DNA"/>
</dbReference>
<dbReference type="InterPro" id="IPR036278">
    <property type="entry name" value="Sialidase_sf"/>
</dbReference>
<sequence length="548" mass="60925">MVRSILYSPFSRYSMLAGLALLMLGHAGPGRADEGCVDTETISVHCGQTPSAHYTSDGRLWVVFEQYQHAYVAHSDDHGDSYSPPVRVNGSAENIETNGENRPKILVDQDLVYVSWTQKTEGQHTGDIRFSRSTDGGQSFAPVRTINDDGLLTSHRFDSLFLASSGHLYLTWLDKRELEYAAQRGQEYTGSGVFYAVSDDQGQTFTANRKVADHSCECCRIAVAPYGDDGVALMWRHVFDGTTRDHAIAAVGPEGVLTGFSRATVDEWQIDACPHHGPDMALSTTAPGDDVYHMTWFSAGDRHKGIYYGRHELTSGATTLVRQIDGNAGASHPQIAEWQGVQHLVWKRFDGAATQLLWIYSRDDGANWSEPQVLASTTNASDHPLLIRGPDSLRLGWHSRNEGYRLMMLPEPGLDIIPFTADSFARVKAGRAGQPFVLALWSVDCPPCMVELDLLGRMREQHPDLPLVLISVDDIALQADAEDFLLDYGLADMTSWMFADDYAAPLRYSIDPQWFGELPRSYHFDAQHQSRAHSGIMTEAQLRTWLEL</sequence>
<dbReference type="AlphaFoldDB" id="A0A0F9W399"/>
<dbReference type="CDD" id="cd15482">
    <property type="entry name" value="Sialidase_non-viral"/>
    <property type="match status" value="1"/>
</dbReference>
<proteinExistence type="predicted"/>
<protein>
    <recommendedName>
        <fullName evidence="2">Thioredoxin domain-containing protein</fullName>
    </recommendedName>
</protein>
<dbReference type="Gene3D" id="2.120.10.10">
    <property type="match status" value="1"/>
</dbReference>
<gene>
    <name evidence="1" type="ORF">LCGC14_0022780</name>
</gene>
<dbReference type="SUPFAM" id="SSF50939">
    <property type="entry name" value="Sialidases"/>
    <property type="match status" value="1"/>
</dbReference>
<dbReference type="Gene3D" id="3.40.30.10">
    <property type="entry name" value="Glutaredoxin"/>
    <property type="match status" value="1"/>
</dbReference>
<evidence type="ECO:0008006" key="2">
    <source>
        <dbReference type="Google" id="ProtNLM"/>
    </source>
</evidence>